<reference evidence="9" key="1">
    <citation type="submission" date="2016-10" db="EMBL/GenBank/DDBJ databases">
        <title>Draft Genome Sequence of Nocardioides luteus Strain BAFB, an Alkane-Degrading Bacterium Isolated from JP-7 Polluted Soil.</title>
        <authorList>
            <person name="Brown L."/>
            <person name="Ruiz O.N."/>
            <person name="Gunasekera T."/>
        </authorList>
    </citation>
    <scope>NUCLEOTIDE SEQUENCE [LARGE SCALE GENOMIC DNA]</scope>
    <source>
        <strain evidence="9">BAFB</strain>
    </source>
</reference>
<feature type="transmembrane region" description="Helical" evidence="7">
    <location>
        <begin position="379"/>
        <end position="397"/>
    </location>
</feature>
<evidence type="ECO:0000259" key="8">
    <source>
        <dbReference type="PROSITE" id="PS50850"/>
    </source>
</evidence>
<feature type="transmembrane region" description="Helical" evidence="7">
    <location>
        <begin position="310"/>
        <end position="338"/>
    </location>
</feature>
<dbReference type="PROSITE" id="PS50850">
    <property type="entry name" value="MFS"/>
    <property type="match status" value="1"/>
</dbReference>
<organism evidence="9 10">
    <name type="scientific">Nocardioides luteus</name>
    <dbReference type="NCBI Taxonomy" id="1844"/>
    <lineage>
        <taxon>Bacteria</taxon>
        <taxon>Bacillati</taxon>
        <taxon>Actinomycetota</taxon>
        <taxon>Actinomycetes</taxon>
        <taxon>Propionibacteriales</taxon>
        <taxon>Nocardioidaceae</taxon>
        <taxon>Nocardioides</taxon>
    </lineage>
</organism>
<evidence type="ECO:0000256" key="2">
    <source>
        <dbReference type="ARBA" id="ARBA00022448"/>
    </source>
</evidence>
<comment type="subcellular location">
    <subcellularLocation>
        <location evidence="1">Cell membrane</location>
        <topology evidence="1">Multi-pass membrane protein</topology>
    </subcellularLocation>
</comment>
<name>A0A1J4MWJ7_9ACTN</name>
<evidence type="ECO:0000256" key="6">
    <source>
        <dbReference type="ARBA" id="ARBA00023136"/>
    </source>
</evidence>
<proteinExistence type="predicted"/>
<feature type="transmembrane region" description="Helical" evidence="7">
    <location>
        <begin position="17"/>
        <end position="39"/>
    </location>
</feature>
<evidence type="ECO:0000256" key="3">
    <source>
        <dbReference type="ARBA" id="ARBA00022475"/>
    </source>
</evidence>
<gene>
    <name evidence="9" type="ORF">UG56_026800</name>
</gene>
<keyword evidence="3" id="KW-1003">Cell membrane</keyword>
<feature type="domain" description="Major facilitator superfamily (MFS) profile" evidence="8">
    <location>
        <begin position="1"/>
        <end position="405"/>
    </location>
</feature>
<feature type="transmembrane region" description="Helical" evidence="7">
    <location>
        <begin position="79"/>
        <end position="98"/>
    </location>
</feature>
<dbReference type="EMBL" id="JZDQ02000061">
    <property type="protein sequence ID" value="OIJ23659.1"/>
    <property type="molecule type" value="Genomic_DNA"/>
</dbReference>
<dbReference type="RefSeq" id="WP_045551437.1">
    <property type="nucleotide sequence ID" value="NZ_JZDQ02000061.1"/>
</dbReference>
<evidence type="ECO:0000256" key="5">
    <source>
        <dbReference type="ARBA" id="ARBA00022989"/>
    </source>
</evidence>
<feature type="transmembrane region" description="Helical" evidence="7">
    <location>
        <begin position="284"/>
        <end position="304"/>
    </location>
</feature>
<sequence length="424" mass="43302">MPHSPTQPTHASQPARVLIGFAFASLGNGLTLPFLYVYMAQVQDLGSSTAGWMFAWMGLVGLLAAPGIGALLDRFGPRAVLVAALAVESISIGSLGFVDGTVPTMTVLAGVVVGASPLWPGTTTLLAGMVPAADRERAYGFAFLGLNVGIGLGGLVSAFLVDVSRPETFQVLYLCDAVAYLAYAAVLLLLVRSPARPADDEADDASAGSWGEVLRDRRAVALVGCGVLAVTFGYGQLEAGATAYAVDVAEVPATALGWAFAANAAVIVCGQVVLLRLTSGWRRTTALACAVLTWSLAWSVLAAADLMPVAGAVAAVVIGLAIFGLGETLWAPIVTGLANTIAPDHLRGRYNASLGLTLTLGQILGPALAGSLIGSGLGHLWAFVVIGGTLTAGLVLTRLRFLLTAAEDGAPEAEASEAPLAERI</sequence>
<evidence type="ECO:0000313" key="9">
    <source>
        <dbReference type="EMBL" id="OIJ23659.1"/>
    </source>
</evidence>
<evidence type="ECO:0000256" key="4">
    <source>
        <dbReference type="ARBA" id="ARBA00022692"/>
    </source>
</evidence>
<dbReference type="Gene3D" id="1.20.1250.20">
    <property type="entry name" value="MFS general substrate transporter like domains"/>
    <property type="match status" value="1"/>
</dbReference>
<keyword evidence="5 7" id="KW-1133">Transmembrane helix</keyword>
<feature type="transmembrane region" description="Helical" evidence="7">
    <location>
        <begin position="350"/>
        <end position="373"/>
    </location>
</feature>
<dbReference type="InterPro" id="IPR020846">
    <property type="entry name" value="MFS_dom"/>
</dbReference>
<evidence type="ECO:0000313" key="10">
    <source>
        <dbReference type="Proteomes" id="UP000033772"/>
    </source>
</evidence>
<dbReference type="Pfam" id="PF07690">
    <property type="entry name" value="MFS_1"/>
    <property type="match status" value="1"/>
</dbReference>
<dbReference type="InterPro" id="IPR036259">
    <property type="entry name" value="MFS_trans_sf"/>
</dbReference>
<dbReference type="STRING" id="1844.UG56_026800"/>
<dbReference type="InterPro" id="IPR011701">
    <property type="entry name" value="MFS"/>
</dbReference>
<dbReference type="InterPro" id="IPR050171">
    <property type="entry name" value="MFS_Transporters"/>
</dbReference>
<protein>
    <recommendedName>
        <fullName evidence="8">Major facilitator superfamily (MFS) profile domain-containing protein</fullName>
    </recommendedName>
</protein>
<keyword evidence="6 7" id="KW-0472">Membrane</keyword>
<dbReference type="Proteomes" id="UP000033772">
    <property type="component" value="Unassembled WGS sequence"/>
</dbReference>
<dbReference type="PANTHER" id="PTHR23517">
    <property type="entry name" value="RESISTANCE PROTEIN MDTM, PUTATIVE-RELATED-RELATED"/>
    <property type="match status" value="1"/>
</dbReference>
<keyword evidence="2" id="KW-0813">Transport</keyword>
<dbReference type="GO" id="GO:0005886">
    <property type="term" value="C:plasma membrane"/>
    <property type="evidence" value="ECO:0007669"/>
    <property type="project" value="UniProtKB-SubCell"/>
</dbReference>
<comment type="caution">
    <text evidence="9">The sequence shown here is derived from an EMBL/GenBank/DDBJ whole genome shotgun (WGS) entry which is preliminary data.</text>
</comment>
<evidence type="ECO:0000256" key="7">
    <source>
        <dbReference type="SAM" id="Phobius"/>
    </source>
</evidence>
<feature type="transmembrane region" description="Helical" evidence="7">
    <location>
        <begin position="51"/>
        <end position="72"/>
    </location>
</feature>
<evidence type="ECO:0000256" key="1">
    <source>
        <dbReference type="ARBA" id="ARBA00004651"/>
    </source>
</evidence>
<keyword evidence="4 7" id="KW-0812">Transmembrane</keyword>
<dbReference type="PANTHER" id="PTHR23517:SF2">
    <property type="entry name" value="MULTIDRUG RESISTANCE PROTEIN MDTH"/>
    <property type="match status" value="1"/>
</dbReference>
<feature type="transmembrane region" description="Helical" evidence="7">
    <location>
        <begin position="219"/>
        <end position="237"/>
    </location>
</feature>
<dbReference type="GO" id="GO:0022857">
    <property type="term" value="F:transmembrane transporter activity"/>
    <property type="evidence" value="ECO:0007669"/>
    <property type="project" value="InterPro"/>
</dbReference>
<keyword evidence="10" id="KW-1185">Reference proteome</keyword>
<dbReference type="SUPFAM" id="SSF103473">
    <property type="entry name" value="MFS general substrate transporter"/>
    <property type="match status" value="1"/>
</dbReference>
<feature type="transmembrane region" description="Helical" evidence="7">
    <location>
        <begin position="257"/>
        <end position="277"/>
    </location>
</feature>
<accession>A0A1J4MWJ7</accession>
<dbReference type="AlphaFoldDB" id="A0A1J4MWJ7"/>
<feature type="transmembrane region" description="Helical" evidence="7">
    <location>
        <begin position="138"/>
        <end position="159"/>
    </location>
</feature>
<feature type="transmembrane region" description="Helical" evidence="7">
    <location>
        <begin position="104"/>
        <end position="126"/>
    </location>
</feature>
<feature type="transmembrane region" description="Helical" evidence="7">
    <location>
        <begin position="171"/>
        <end position="191"/>
    </location>
</feature>